<dbReference type="RefSeq" id="WP_106303389.1">
    <property type="nucleotide sequence ID" value="NZ_PVWO01000093.1"/>
</dbReference>
<dbReference type="Pfam" id="PF08872">
    <property type="entry name" value="KGK"/>
    <property type="match status" value="1"/>
</dbReference>
<evidence type="ECO:0000313" key="3">
    <source>
        <dbReference type="Proteomes" id="UP000238937"/>
    </source>
</evidence>
<keyword evidence="3" id="KW-1185">Reference proteome</keyword>
<reference evidence="2 3" key="1">
    <citation type="submission" date="2018-03" db="EMBL/GenBank/DDBJ databases">
        <title>The ancient ancestry and fast evolution of plastids.</title>
        <authorList>
            <person name="Moore K.R."/>
            <person name="Magnabosco C."/>
            <person name="Momper L."/>
            <person name="Gold D.A."/>
            <person name="Bosak T."/>
            <person name="Fournier G.P."/>
        </authorList>
    </citation>
    <scope>NUCLEOTIDE SEQUENCE [LARGE SCALE GENOMIC DNA]</scope>
    <source>
        <strain evidence="2 3">CCALA 037</strain>
    </source>
</reference>
<evidence type="ECO:0000313" key="2">
    <source>
        <dbReference type="EMBL" id="PSB57082.1"/>
    </source>
</evidence>
<dbReference type="AlphaFoldDB" id="A0A2T1GHC2"/>
<feature type="compositionally biased region" description="Basic and acidic residues" evidence="1">
    <location>
        <begin position="187"/>
        <end position="202"/>
    </location>
</feature>
<organism evidence="2 3">
    <name type="scientific">Chamaesiphon polymorphus CCALA 037</name>
    <dbReference type="NCBI Taxonomy" id="2107692"/>
    <lineage>
        <taxon>Bacteria</taxon>
        <taxon>Bacillati</taxon>
        <taxon>Cyanobacteriota</taxon>
        <taxon>Cyanophyceae</taxon>
        <taxon>Gomontiellales</taxon>
        <taxon>Chamaesiphonaceae</taxon>
        <taxon>Chamaesiphon</taxon>
    </lineage>
</organism>
<dbReference type="Proteomes" id="UP000238937">
    <property type="component" value="Unassembled WGS sequence"/>
</dbReference>
<dbReference type="InterPro" id="IPR014971">
    <property type="entry name" value="KGK"/>
</dbReference>
<feature type="region of interest" description="Disordered" evidence="1">
    <location>
        <begin position="183"/>
        <end position="208"/>
    </location>
</feature>
<protein>
    <recommendedName>
        <fullName evidence="4">KGK domain-containing protein</fullName>
    </recommendedName>
</protein>
<gene>
    <name evidence="2" type="ORF">C7B77_09620</name>
</gene>
<evidence type="ECO:0008006" key="4">
    <source>
        <dbReference type="Google" id="ProtNLM"/>
    </source>
</evidence>
<sequence>MSDRFESLESGEVISVQHDTQVLSGHRTFRVGELNEAIENHLKKAIENWNEEKNGWFSPQGIDCEALRFGSNGWQKGRIRLCLEFCPDEPNAAAQNLSASNVPAANHPTTAPTTNTIQPPPPPSFSAPTEEVHHHSNLEAAPTAPESIADSPEPIPMAVPVAAAIGTAAVAATVAGGLPTDTFESSIPHHTDTTLEPEEHPADANSQQHSSFDEIAFEFDLDNQDRGFVVPNGRMELDLTDLGLDFSEHDLLNFEANGMSEGTDEFINLQDLSKPENSGMLIDEVWNEMNQGNWPGIN</sequence>
<feature type="compositionally biased region" description="Low complexity" evidence="1">
    <location>
        <begin position="103"/>
        <end position="117"/>
    </location>
</feature>
<comment type="caution">
    <text evidence="2">The sequence shown here is derived from an EMBL/GenBank/DDBJ whole genome shotgun (WGS) entry which is preliminary data.</text>
</comment>
<dbReference type="OrthoDB" id="454733at2"/>
<proteinExistence type="predicted"/>
<evidence type="ECO:0000256" key="1">
    <source>
        <dbReference type="SAM" id="MobiDB-lite"/>
    </source>
</evidence>
<name>A0A2T1GHC2_9CYAN</name>
<accession>A0A2T1GHC2</accession>
<dbReference type="EMBL" id="PVWO01000093">
    <property type="protein sequence ID" value="PSB57082.1"/>
    <property type="molecule type" value="Genomic_DNA"/>
</dbReference>
<feature type="region of interest" description="Disordered" evidence="1">
    <location>
        <begin position="102"/>
        <end position="153"/>
    </location>
</feature>